<proteinExistence type="inferred from homology"/>
<dbReference type="InterPro" id="IPR042120">
    <property type="entry name" value="MutL_C_dimsub"/>
</dbReference>
<dbReference type="Proteomes" id="UP000694620">
    <property type="component" value="Chromosome 16"/>
</dbReference>
<dbReference type="InterPro" id="IPR013507">
    <property type="entry name" value="DNA_mismatch_S5_2-like"/>
</dbReference>
<dbReference type="InterPro" id="IPR042121">
    <property type="entry name" value="MutL_C_regsub"/>
</dbReference>
<dbReference type="RefSeq" id="XP_028678043.1">
    <property type="nucleotide sequence ID" value="XM_028822210.2"/>
</dbReference>
<dbReference type="Gene3D" id="3.30.565.10">
    <property type="entry name" value="Histidine kinase-like ATPase, C-terminal domain"/>
    <property type="match status" value="1"/>
</dbReference>
<comment type="similarity">
    <text evidence="1">Belongs to the DNA mismatch repair MutL/HexB family.</text>
</comment>
<dbReference type="GO" id="GO:0140664">
    <property type="term" value="F:ATP-dependent DNA damage sensor activity"/>
    <property type="evidence" value="ECO:0007669"/>
    <property type="project" value="InterPro"/>
</dbReference>
<name>A0A8C4XBL9_ERPCA</name>
<dbReference type="GeneID" id="114667080"/>
<feature type="domain" description="MutL C-terminal dimerisation" evidence="4">
    <location>
        <begin position="1099"/>
        <end position="1279"/>
    </location>
</feature>
<dbReference type="GeneTree" id="ENSGT00800000124176"/>
<dbReference type="FunFam" id="3.30.565.10:FF:000017">
    <property type="entry name" value="PMS1 homolog 1, mismatch repair system component"/>
    <property type="match status" value="1"/>
</dbReference>
<evidence type="ECO:0000313" key="6">
    <source>
        <dbReference type="Ensembl" id="ENSECRP00000019002.1"/>
    </source>
</evidence>
<sequence>MIKCLPADVQALLRSGLATCSMAQCLEELLLNSIDAGASCVAVRVDIEAGKIQVVDNGQGMERSDLENVGKRYFTSKCNNLRDLENLKCYGFRGEAIASITSVANVVEISSRVSRSPCTFVRVFKDGKPLDVYEAPNTRPSSGTTVTVMNLFYNLPVRRKNTDPVLECERMRQKMEAISLMHPLVSFSLKNNDTGATVVQLSKSGDTYHRFTQIYGLAKAQKLGEVDHVFKQFEVTGHIGREGHYNSSIQFMFVNGRLVLKTKLHKLINFLLKKMSVICRQKGSPKQGASAKSKASTDLFGVYIINIKCHCMEYDICLEPAKTLIEFRDWDSVMACLEEGVKRFLTRENLITELSSTDLTEFNEKRNVIGSSFHAYLADKGNAISEIGKSYEIKSLDSKAVRRPLPKSTDVTSQLTLKPESPQDGCMSVPVRKKSECSPALTLDMDKDNTMSKTQSSETKSTKNQIVPYIAAEVSEGSVNLGLLENVNDESNMCNNIPVINTIQQLDTVESVKKRVAENSGLCEKKVNESDDANTDVSKEYFCCDVEQPIESEIVWCEASNPCLSSKAKSTIRLCSTDILNCQMSEGSDSIVCDTQEKHHRLGPTPAWDIFRAKQTSVKEQRLPSKSGSTCSKQPLKDSSLSEWQKYCSQNDDIINKTASQVSHPELKKTLANLSAEANTNMKCLRGASDASECCNITRPPKLSLPVTTGSLDRFKMFYGKMPVPGLQIHHQGNNSDAPHRKRASKLADATGVTSCLTGLNQHEKIGSVTCAVLPVLDTQIDMLGCTGSLAAKLSRLKRSNKADATEIEKHQPLRLDNVPTGSIPQEHFVSQQNKDIVVALASNSLTDKMFTSVVDSQMDVTQRSNQNIPEAAANEGCQNAPLSVLEDCFFSENNGKNISVPSDTEGSTQSHNCENIRGVLFCMNKKEESGNDLKDTLIGESEVMATSSTTNSDWIEHLDTSLGRMVYINMVTGLSKYEAPIEEAKFECSKDLTTTKVYVVSNKGIQYECYPFQTDIIIPFLPKEGPERAICEEDSRAKADHPDSIHALLSEWENPVFPRHPEVAVDVSCGQASGLAVKIHNFLFPYRFTKQMMTSVKVVHQVDSKFIACLFNTRTGLDSDTEANLLVLVDQHAADERIRLETLIADSYEAHTDASGQKTLCTSSVYPPLELDLFEEDLRLLRSCHSFLKLIGLDVSFAKTGSSRIFVGKVPVCFIEREANELRRGRRTITKSLVEEYVRELIELIRSTGRLRGTLPLTVLKVLASQACHGAVKFNDILTREECCQLIRSLSVCQLPFQCAHGRPSIIPLADLDHLETDEQDQPMPNLLKLRQKYEEWLLHGKKF</sequence>
<gene>
    <name evidence="6" type="primary">MLH3</name>
    <name evidence="6" type="synonym">mlh3</name>
</gene>
<reference evidence="6" key="3">
    <citation type="submission" date="2025-09" db="UniProtKB">
        <authorList>
            <consortium name="Ensembl"/>
        </authorList>
    </citation>
    <scope>IDENTIFICATION</scope>
</reference>
<dbReference type="SUPFAM" id="SSF118116">
    <property type="entry name" value="DNA mismatch repair protein MutL"/>
    <property type="match status" value="1"/>
</dbReference>
<evidence type="ECO:0000259" key="5">
    <source>
        <dbReference type="SMART" id="SM01340"/>
    </source>
</evidence>
<dbReference type="FunFam" id="3.30.230.10:FF:000028">
    <property type="entry name" value="DNA mismatch repair protein Mlh3"/>
    <property type="match status" value="1"/>
</dbReference>
<dbReference type="InterPro" id="IPR036890">
    <property type="entry name" value="HATPase_C_sf"/>
</dbReference>
<organism evidence="6 7">
    <name type="scientific">Erpetoichthys calabaricus</name>
    <name type="common">Rope fish</name>
    <name type="synonym">Calamoichthys calabaricus</name>
    <dbReference type="NCBI Taxonomy" id="27687"/>
    <lineage>
        <taxon>Eukaryota</taxon>
        <taxon>Metazoa</taxon>
        <taxon>Chordata</taxon>
        <taxon>Craniata</taxon>
        <taxon>Vertebrata</taxon>
        <taxon>Euteleostomi</taxon>
        <taxon>Actinopterygii</taxon>
        <taxon>Polypteriformes</taxon>
        <taxon>Polypteridae</taxon>
        <taxon>Erpetoichthys</taxon>
    </lineage>
</organism>
<dbReference type="GO" id="GO:0030983">
    <property type="term" value="F:mismatched DNA binding"/>
    <property type="evidence" value="ECO:0007669"/>
    <property type="project" value="InterPro"/>
</dbReference>
<evidence type="ECO:0000313" key="7">
    <source>
        <dbReference type="Proteomes" id="UP000694620"/>
    </source>
</evidence>
<dbReference type="Gene3D" id="3.30.1370.100">
    <property type="entry name" value="MutL, C-terminal domain, regulatory subdomain"/>
    <property type="match status" value="1"/>
</dbReference>
<dbReference type="Pfam" id="PF08676">
    <property type="entry name" value="MutL_C"/>
    <property type="match status" value="1"/>
</dbReference>
<feature type="region of interest" description="Disordered" evidence="3">
    <location>
        <begin position="405"/>
        <end position="431"/>
    </location>
</feature>
<keyword evidence="7" id="KW-1185">Reference proteome</keyword>
<dbReference type="SUPFAM" id="SSF55874">
    <property type="entry name" value="ATPase domain of HSP90 chaperone/DNA topoisomerase II/histidine kinase"/>
    <property type="match status" value="1"/>
</dbReference>
<dbReference type="SMART" id="SM00853">
    <property type="entry name" value="MutL_C"/>
    <property type="match status" value="1"/>
</dbReference>
<dbReference type="OrthoDB" id="429932at2759"/>
<dbReference type="GO" id="GO:0005634">
    <property type="term" value="C:nucleus"/>
    <property type="evidence" value="ECO:0007669"/>
    <property type="project" value="UniProtKB-ARBA"/>
</dbReference>
<dbReference type="PANTHER" id="PTHR10073:SF47">
    <property type="entry name" value="DNA MISMATCH REPAIR PROTEIN MLH3"/>
    <property type="match status" value="1"/>
</dbReference>
<reference evidence="6" key="1">
    <citation type="submission" date="2021-06" db="EMBL/GenBank/DDBJ databases">
        <authorList>
            <consortium name="Wellcome Sanger Institute Data Sharing"/>
        </authorList>
    </citation>
    <scope>NUCLEOTIDE SEQUENCE [LARGE SCALE GENOMIC DNA]</scope>
</reference>
<dbReference type="InterPro" id="IPR038973">
    <property type="entry name" value="MutL/Mlh/Pms-like"/>
</dbReference>
<dbReference type="CDD" id="cd03486">
    <property type="entry name" value="MutL_Trans_MLH3"/>
    <property type="match status" value="1"/>
</dbReference>
<evidence type="ECO:0000256" key="2">
    <source>
        <dbReference type="ARBA" id="ARBA00022763"/>
    </source>
</evidence>
<dbReference type="InterPro" id="IPR014790">
    <property type="entry name" value="MutL_C"/>
</dbReference>
<dbReference type="InterPro" id="IPR014721">
    <property type="entry name" value="Ribsml_uS5_D2-typ_fold_subgr"/>
</dbReference>
<evidence type="ECO:0000259" key="4">
    <source>
        <dbReference type="SMART" id="SM00853"/>
    </source>
</evidence>
<dbReference type="InterPro" id="IPR020568">
    <property type="entry name" value="Ribosomal_Su5_D2-typ_SF"/>
</dbReference>
<dbReference type="GO" id="GO:0006298">
    <property type="term" value="P:mismatch repair"/>
    <property type="evidence" value="ECO:0007669"/>
    <property type="project" value="InterPro"/>
</dbReference>
<evidence type="ECO:0000256" key="1">
    <source>
        <dbReference type="ARBA" id="ARBA00006082"/>
    </source>
</evidence>
<dbReference type="Ensembl" id="ENSECRT00000019393.1">
    <property type="protein sequence ID" value="ENSECRP00000019002.1"/>
    <property type="gene ID" value="ENSECRG00000012707.1"/>
</dbReference>
<dbReference type="SUPFAM" id="SSF54211">
    <property type="entry name" value="Ribosomal protein S5 domain 2-like"/>
    <property type="match status" value="1"/>
</dbReference>
<feature type="domain" description="DNA mismatch repair protein S5" evidence="5">
    <location>
        <begin position="211"/>
        <end position="346"/>
    </location>
</feature>
<evidence type="ECO:0000256" key="3">
    <source>
        <dbReference type="SAM" id="MobiDB-lite"/>
    </source>
</evidence>
<dbReference type="GO" id="GO:0005524">
    <property type="term" value="F:ATP binding"/>
    <property type="evidence" value="ECO:0007669"/>
    <property type="project" value="InterPro"/>
</dbReference>
<dbReference type="GO" id="GO:0016887">
    <property type="term" value="F:ATP hydrolysis activity"/>
    <property type="evidence" value="ECO:0007669"/>
    <property type="project" value="InterPro"/>
</dbReference>
<dbReference type="GO" id="GO:0032300">
    <property type="term" value="C:mismatch repair complex"/>
    <property type="evidence" value="ECO:0007669"/>
    <property type="project" value="InterPro"/>
</dbReference>
<keyword evidence="2" id="KW-0227">DNA damage</keyword>
<accession>A0A8C4XBL9</accession>
<dbReference type="NCBIfam" id="TIGR00585">
    <property type="entry name" value="mutl"/>
    <property type="match status" value="1"/>
</dbReference>
<protein>
    <submittedName>
        <fullName evidence="6">MutL homolog 3</fullName>
    </submittedName>
</protein>
<dbReference type="InterPro" id="IPR002099">
    <property type="entry name" value="MutL/Mlh/PMS"/>
</dbReference>
<dbReference type="Gene3D" id="3.30.1540.20">
    <property type="entry name" value="MutL, C-terminal domain, dimerisation subdomain"/>
    <property type="match status" value="1"/>
</dbReference>
<dbReference type="Pfam" id="PF13589">
    <property type="entry name" value="HATPase_c_3"/>
    <property type="match status" value="1"/>
</dbReference>
<dbReference type="RefSeq" id="XP_051775843.1">
    <property type="nucleotide sequence ID" value="XM_051919883.1"/>
</dbReference>
<dbReference type="CDD" id="cd16926">
    <property type="entry name" value="HATPase_MutL-MLH-PMS-like"/>
    <property type="match status" value="1"/>
</dbReference>
<dbReference type="Gene3D" id="3.30.230.10">
    <property type="match status" value="1"/>
</dbReference>
<reference evidence="6" key="2">
    <citation type="submission" date="2025-08" db="UniProtKB">
        <authorList>
            <consortium name="Ensembl"/>
        </authorList>
    </citation>
    <scope>IDENTIFICATION</scope>
</reference>
<dbReference type="PANTHER" id="PTHR10073">
    <property type="entry name" value="DNA MISMATCH REPAIR PROTEIN MLH, PMS, MUTL"/>
    <property type="match status" value="1"/>
</dbReference>
<dbReference type="FunFam" id="3.30.1370.100:FF:000003">
    <property type="entry name" value="DNA mismatch repair protein Mlh3"/>
    <property type="match status" value="1"/>
</dbReference>
<dbReference type="SMART" id="SM01340">
    <property type="entry name" value="DNA_mis_repair"/>
    <property type="match status" value="1"/>
</dbReference>
<dbReference type="InterPro" id="IPR037198">
    <property type="entry name" value="MutL_C_sf"/>
</dbReference>